<dbReference type="PANTHER" id="PTHR40032:SF1">
    <property type="entry name" value="EXPORTED PROTEIN"/>
    <property type="match status" value="1"/>
</dbReference>
<keyword evidence="1" id="KW-0732">Signal</keyword>
<sequence>MKKITLFSFSILLLISTLFINNDYASAVERDNGALKKPSSEYTLGEIQNILQGYLKSKGKNYKIDSKEFEEFANDQLLNDTDKELANRADYSLICDFLVSYLEEKQNFYFANENNQTKNSFNLNNIKDKTIGQVAKESQEEEEHVEEIAQKREEESKNKFTAMGSSYNVSKAKAYAKKWYKGRNKNYANFTGSGGDCTNFVSQILYAGGKKEKQDRSAEPFWITSTTSYWYSFINHKGIGKAYRVGRAISTSWIRVSDFGAYWARTQTVKTYSKVNDVVKNAKPGDVVQFMKKGRSTYYHTMFVYGKSGGTLYLSGHSDDYLERNIKNVAGVKKYRLIKF</sequence>
<dbReference type="InterPro" id="IPR024301">
    <property type="entry name" value="Amidase_6"/>
</dbReference>
<evidence type="ECO:0000313" key="4">
    <source>
        <dbReference type="EMBL" id="WHM20203.1"/>
    </source>
</evidence>
<accession>A0A0C3FKE7</accession>
<feature type="domain" description="Putative amidase" evidence="2">
    <location>
        <begin position="166"/>
        <end position="334"/>
    </location>
</feature>
<name>A0A0C3FKE7_BACIU</name>
<dbReference type="EMBL" id="JXBC01000004">
    <property type="protein sequence ID" value="KIU10749.1"/>
    <property type="molecule type" value="Genomic_DNA"/>
</dbReference>
<dbReference type="EMBL" id="CP125292">
    <property type="protein sequence ID" value="WHM20203.1"/>
    <property type="molecule type" value="Genomic_DNA"/>
</dbReference>
<protein>
    <submittedName>
        <fullName evidence="4">Amidase domain-containing protein</fullName>
    </submittedName>
    <submittedName>
        <fullName evidence="3">Autolysin (Amidase)</fullName>
    </submittedName>
</protein>
<organism evidence="3 5">
    <name type="scientific">Bacillus subtilis</name>
    <dbReference type="NCBI Taxonomy" id="1423"/>
    <lineage>
        <taxon>Bacteria</taxon>
        <taxon>Bacillati</taxon>
        <taxon>Bacillota</taxon>
        <taxon>Bacilli</taxon>
        <taxon>Bacillales</taxon>
        <taxon>Bacillaceae</taxon>
        <taxon>Bacillus</taxon>
    </lineage>
</organism>
<reference evidence="3 5" key="1">
    <citation type="submission" date="2014-12" db="EMBL/GenBank/DDBJ databases">
        <title>Comparative genome analysis of Bacillus coagulans HM-08, Clostridium butyricum HM-68, Bacillus subtilis HM-66 and Bacillus licheniformis BL-09.</title>
        <authorList>
            <person name="Zhang H."/>
        </authorList>
    </citation>
    <scope>NUCLEOTIDE SEQUENCE [LARGE SCALE GENOMIC DNA]</scope>
    <source>
        <strain evidence="3 5">HM-66</strain>
    </source>
</reference>
<evidence type="ECO:0000313" key="5">
    <source>
        <dbReference type="Proteomes" id="UP000032247"/>
    </source>
</evidence>
<evidence type="ECO:0000259" key="2">
    <source>
        <dbReference type="Pfam" id="PF12671"/>
    </source>
</evidence>
<reference evidence="4" key="2">
    <citation type="submission" date="2023-05" db="EMBL/GenBank/DDBJ databases">
        <title>Complete genome sequence of Bacillus subtilis SRCM117797 isolated from Soybean paste.</title>
        <authorList>
            <person name="Abraha H.B."/>
            <person name="Kim K.-P."/>
            <person name="Ryu M.-S."/>
            <person name="Jeong D.-Y."/>
        </authorList>
    </citation>
    <scope>NUCLEOTIDE SEQUENCE</scope>
    <source>
        <strain evidence="4">SRCM117797</strain>
    </source>
</reference>
<dbReference type="PANTHER" id="PTHR40032">
    <property type="entry name" value="EXPORTED PROTEIN-RELATED"/>
    <property type="match status" value="1"/>
</dbReference>
<dbReference type="PATRIC" id="fig|1423.173.peg.2861"/>
<feature type="chain" id="PRO_5042677606" evidence="1">
    <location>
        <begin position="28"/>
        <end position="340"/>
    </location>
</feature>
<feature type="signal peptide" evidence="1">
    <location>
        <begin position="1"/>
        <end position="27"/>
    </location>
</feature>
<dbReference type="RefSeq" id="WP_017697710.1">
    <property type="nucleotide sequence ID" value="NZ_CP026030.1"/>
</dbReference>
<dbReference type="Proteomes" id="UP000032247">
    <property type="component" value="Unassembled WGS sequence"/>
</dbReference>
<dbReference type="Proteomes" id="UP001229422">
    <property type="component" value="Chromosome"/>
</dbReference>
<evidence type="ECO:0000256" key="1">
    <source>
        <dbReference type="SAM" id="SignalP"/>
    </source>
</evidence>
<evidence type="ECO:0000313" key="3">
    <source>
        <dbReference type="EMBL" id="KIU10749.1"/>
    </source>
</evidence>
<dbReference type="Gene3D" id="3.90.1720.10">
    <property type="entry name" value="endopeptidase domain like (from Nostoc punctiforme)"/>
    <property type="match status" value="1"/>
</dbReference>
<gene>
    <name evidence="4" type="ORF">QL281_15290</name>
    <name evidence="3" type="ORF">SC09_Contig25orf00583</name>
</gene>
<proteinExistence type="predicted"/>
<dbReference type="Pfam" id="PF12671">
    <property type="entry name" value="Amidase_6"/>
    <property type="match status" value="1"/>
</dbReference>
<dbReference type="AlphaFoldDB" id="A0A0C3FKE7"/>